<dbReference type="SMART" id="SM00382">
    <property type="entry name" value="AAA"/>
    <property type="match status" value="1"/>
</dbReference>
<dbReference type="SUPFAM" id="SSF52540">
    <property type="entry name" value="P-loop containing nucleoside triphosphate hydrolases"/>
    <property type="match status" value="1"/>
</dbReference>
<dbReference type="EMBL" id="BAAAYN010000043">
    <property type="protein sequence ID" value="GAA3393703.1"/>
    <property type="molecule type" value="Genomic_DNA"/>
</dbReference>
<evidence type="ECO:0000256" key="4">
    <source>
        <dbReference type="ARBA" id="ARBA00022741"/>
    </source>
</evidence>
<dbReference type="InterPro" id="IPR050763">
    <property type="entry name" value="ABC_transporter_ATP-binding"/>
</dbReference>
<comment type="subcellular location">
    <subcellularLocation>
        <location evidence="1">Cell membrane</location>
        <topology evidence="1">Peripheral membrane protein</topology>
    </subcellularLocation>
</comment>
<dbReference type="PANTHER" id="PTHR42711:SF19">
    <property type="entry name" value="DOXORUBICIN RESISTANCE ATP-BINDING PROTEIN DRRA"/>
    <property type="match status" value="1"/>
</dbReference>
<dbReference type="RefSeq" id="WP_345731629.1">
    <property type="nucleotide sequence ID" value="NZ_BAAAYN010000043.1"/>
</dbReference>
<keyword evidence="6" id="KW-1278">Translocase</keyword>
<evidence type="ECO:0000259" key="10">
    <source>
        <dbReference type="PROSITE" id="PS50893"/>
    </source>
</evidence>
<keyword evidence="4" id="KW-0547">Nucleotide-binding</keyword>
<organism evidence="11 12">
    <name type="scientific">Cryptosporangium minutisporangium</name>
    <dbReference type="NCBI Taxonomy" id="113569"/>
    <lineage>
        <taxon>Bacteria</taxon>
        <taxon>Bacillati</taxon>
        <taxon>Actinomycetota</taxon>
        <taxon>Actinomycetes</taxon>
        <taxon>Cryptosporangiales</taxon>
        <taxon>Cryptosporangiaceae</taxon>
        <taxon>Cryptosporangium</taxon>
    </lineage>
</organism>
<keyword evidence="8" id="KW-0046">Antibiotic resistance</keyword>
<keyword evidence="12" id="KW-1185">Reference proteome</keyword>
<sequence>MEAVIRAEGLVKRFGTVAALDGVDLSIPAGTVYALLGPNGAGKSTAIRVLATLLRPDAGRATVAGFDVVDSAEEVRHRIGLAGQYAAVDELLTGRANLRLVGRLSRLSRADARRRADELIERFDLAAVADKLVRTYSGGTRRRLDLAASLLVAPDVLFLDEPTTGLDPRNRAVMWDLIRELVAEGTTVLLSTQYLEEADRLAGRIAVIDQGRVVAEGTPAQLKATVAGERLDVVVVHHGEIPAAVDALREVTGAEPSVDQDTLRISAPASAVDTLLGVVRELDGAGVALADIGLRESTLDEVFLQLTGAGTERAAVGTAVAR</sequence>
<evidence type="ECO:0000256" key="9">
    <source>
        <dbReference type="ARBA" id="ARBA00049985"/>
    </source>
</evidence>
<keyword evidence="2" id="KW-0813">Transport</keyword>
<keyword evidence="7" id="KW-0472">Membrane</keyword>
<evidence type="ECO:0000313" key="11">
    <source>
        <dbReference type="EMBL" id="GAA3393703.1"/>
    </source>
</evidence>
<dbReference type="GO" id="GO:0005524">
    <property type="term" value="F:ATP binding"/>
    <property type="evidence" value="ECO:0007669"/>
    <property type="project" value="UniProtKB-KW"/>
</dbReference>
<protein>
    <submittedName>
        <fullName evidence="11">Daunorubicin resistance protein DrrA family ABC transporter ATP-binding protein</fullName>
    </submittedName>
</protein>
<dbReference type="Proteomes" id="UP001501676">
    <property type="component" value="Unassembled WGS sequence"/>
</dbReference>
<dbReference type="InterPro" id="IPR003593">
    <property type="entry name" value="AAA+_ATPase"/>
</dbReference>
<keyword evidence="5 11" id="KW-0067">ATP-binding</keyword>
<dbReference type="InterPro" id="IPR003439">
    <property type="entry name" value="ABC_transporter-like_ATP-bd"/>
</dbReference>
<evidence type="ECO:0000256" key="2">
    <source>
        <dbReference type="ARBA" id="ARBA00022448"/>
    </source>
</evidence>
<evidence type="ECO:0000256" key="7">
    <source>
        <dbReference type="ARBA" id="ARBA00023136"/>
    </source>
</evidence>
<evidence type="ECO:0000256" key="8">
    <source>
        <dbReference type="ARBA" id="ARBA00023251"/>
    </source>
</evidence>
<feature type="domain" description="ABC transporter" evidence="10">
    <location>
        <begin position="5"/>
        <end position="235"/>
    </location>
</feature>
<gene>
    <name evidence="11" type="ORF">GCM10020369_60310</name>
</gene>
<dbReference type="Pfam" id="PF00005">
    <property type="entry name" value="ABC_tran"/>
    <property type="match status" value="1"/>
</dbReference>
<evidence type="ECO:0000256" key="3">
    <source>
        <dbReference type="ARBA" id="ARBA00022475"/>
    </source>
</evidence>
<dbReference type="Gene3D" id="3.40.50.300">
    <property type="entry name" value="P-loop containing nucleotide triphosphate hydrolases"/>
    <property type="match status" value="1"/>
</dbReference>
<evidence type="ECO:0000256" key="5">
    <source>
        <dbReference type="ARBA" id="ARBA00022840"/>
    </source>
</evidence>
<comment type="caution">
    <text evidence="11">The sequence shown here is derived from an EMBL/GenBank/DDBJ whole genome shotgun (WGS) entry which is preliminary data.</text>
</comment>
<dbReference type="InterPro" id="IPR005894">
    <property type="entry name" value="DrrA"/>
</dbReference>
<evidence type="ECO:0000256" key="6">
    <source>
        <dbReference type="ARBA" id="ARBA00022967"/>
    </source>
</evidence>
<evidence type="ECO:0000256" key="1">
    <source>
        <dbReference type="ARBA" id="ARBA00004202"/>
    </source>
</evidence>
<dbReference type="PANTHER" id="PTHR42711">
    <property type="entry name" value="ABC TRANSPORTER ATP-BINDING PROTEIN"/>
    <property type="match status" value="1"/>
</dbReference>
<keyword evidence="3" id="KW-1003">Cell membrane</keyword>
<reference evidence="12" key="1">
    <citation type="journal article" date="2019" name="Int. J. Syst. Evol. Microbiol.">
        <title>The Global Catalogue of Microorganisms (GCM) 10K type strain sequencing project: providing services to taxonomists for standard genome sequencing and annotation.</title>
        <authorList>
            <consortium name="The Broad Institute Genomics Platform"/>
            <consortium name="The Broad Institute Genome Sequencing Center for Infectious Disease"/>
            <person name="Wu L."/>
            <person name="Ma J."/>
        </authorList>
    </citation>
    <scope>NUCLEOTIDE SEQUENCE [LARGE SCALE GENOMIC DNA]</scope>
    <source>
        <strain evidence="12">JCM 9458</strain>
    </source>
</reference>
<dbReference type="NCBIfam" id="TIGR01188">
    <property type="entry name" value="drrA"/>
    <property type="match status" value="1"/>
</dbReference>
<proteinExistence type="inferred from homology"/>
<dbReference type="InterPro" id="IPR027417">
    <property type="entry name" value="P-loop_NTPase"/>
</dbReference>
<evidence type="ECO:0000313" key="12">
    <source>
        <dbReference type="Proteomes" id="UP001501676"/>
    </source>
</evidence>
<comment type="similarity">
    <text evidence="9">Belongs to the ABC transporter superfamily. Drug exporter-1 (DrugE1) (TC 3.A.1.105) family.</text>
</comment>
<name>A0ABP6T790_9ACTN</name>
<dbReference type="PROSITE" id="PS50893">
    <property type="entry name" value="ABC_TRANSPORTER_2"/>
    <property type="match status" value="1"/>
</dbReference>
<accession>A0ABP6T790</accession>